<dbReference type="EMBL" id="JYDO01000092">
    <property type="protein sequence ID" value="KRZ71643.1"/>
    <property type="molecule type" value="Genomic_DNA"/>
</dbReference>
<keyword evidence="2" id="KW-1185">Reference proteome</keyword>
<dbReference type="Proteomes" id="UP000054843">
    <property type="component" value="Unassembled WGS sequence"/>
</dbReference>
<dbReference type="AlphaFoldDB" id="A0A0V1MIE5"/>
<protein>
    <submittedName>
        <fullName evidence="1">Uncharacterized protein</fullName>
    </submittedName>
</protein>
<dbReference type="OrthoDB" id="10459649at2759"/>
<name>A0A0V1MIE5_9BILA</name>
<evidence type="ECO:0000313" key="1">
    <source>
        <dbReference type="EMBL" id="KRZ71643.1"/>
    </source>
</evidence>
<gene>
    <name evidence="1" type="ORF">T10_8086</name>
</gene>
<accession>A0A0V1MIE5</accession>
<comment type="caution">
    <text evidence="1">The sequence shown here is derived from an EMBL/GenBank/DDBJ whole genome shotgun (WGS) entry which is preliminary data.</text>
</comment>
<organism evidence="1 2">
    <name type="scientific">Trichinella papuae</name>
    <dbReference type="NCBI Taxonomy" id="268474"/>
    <lineage>
        <taxon>Eukaryota</taxon>
        <taxon>Metazoa</taxon>
        <taxon>Ecdysozoa</taxon>
        <taxon>Nematoda</taxon>
        <taxon>Enoplea</taxon>
        <taxon>Dorylaimia</taxon>
        <taxon>Trichinellida</taxon>
        <taxon>Trichinellidae</taxon>
        <taxon>Trichinella</taxon>
    </lineage>
</organism>
<sequence length="90" mass="9958">MFCAGETTFWGSIRLEGRTFFATADETPNLLSITVFDEAIFKMLILSFHVGINDSVLIATEIDIKIDILELMIFASVTAKALSIICLILL</sequence>
<proteinExistence type="predicted"/>
<evidence type="ECO:0000313" key="2">
    <source>
        <dbReference type="Proteomes" id="UP000054843"/>
    </source>
</evidence>
<reference evidence="1 2" key="1">
    <citation type="submission" date="2015-01" db="EMBL/GenBank/DDBJ databases">
        <title>Evolution of Trichinella species and genotypes.</title>
        <authorList>
            <person name="Korhonen P.K."/>
            <person name="Edoardo P."/>
            <person name="Giuseppe L.R."/>
            <person name="Gasser R.B."/>
        </authorList>
    </citation>
    <scope>NUCLEOTIDE SEQUENCE [LARGE SCALE GENOMIC DNA]</scope>
    <source>
        <strain evidence="1">ISS1980</strain>
    </source>
</reference>